<proteinExistence type="predicted"/>
<name>A0ABQ2KFC8_9MICO</name>
<feature type="transmembrane region" description="Helical" evidence="2">
    <location>
        <begin position="93"/>
        <end position="113"/>
    </location>
</feature>
<keyword evidence="2" id="KW-0472">Membrane</keyword>
<organism evidence="4 5">
    <name type="scientific">Agrococcus terreus</name>
    <dbReference type="NCBI Taxonomy" id="574649"/>
    <lineage>
        <taxon>Bacteria</taxon>
        <taxon>Bacillati</taxon>
        <taxon>Actinomycetota</taxon>
        <taxon>Actinomycetes</taxon>
        <taxon>Micrococcales</taxon>
        <taxon>Microbacteriaceae</taxon>
        <taxon>Agrococcus</taxon>
    </lineage>
</organism>
<evidence type="ECO:0000256" key="2">
    <source>
        <dbReference type="SAM" id="Phobius"/>
    </source>
</evidence>
<dbReference type="Pfam" id="PF11181">
    <property type="entry name" value="YflT"/>
    <property type="match status" value="1"/>
</dbReference>
<evidence type="ECO:0000313" key="4">
    <source>
        <dbReference type="EMBL" id="GGN81534.1"/>
    </source>
</evidence>
<keyword evidence="2" id="KW-1133">Transmembrane helix</keyword>
<sequence length="198" mass="20818">MFQQAGRGDQTMPRGVVVATFDSYEQAQAAVGKLSKSDADIAGLAIVGNDLKLVERVVGRLTWGKVALAGAMRGLGFGAFIGLVYMLLVPEAIASILLFPLLGLAFGIIMGVVSHSLVRRKRDFASVQQVLASRYDVVAPQEIAGRAMHLIGQRAQAAPAAPAEEAPPMVEQLPGPASAPEHAAGERPVSPPVSDDRR</sequence>
<feature type="domain" description="General stress protein 17M-like" evidence="3">
    <location>
        <begin position="17"/>
        <end position="84"/>
    </location>
</feature>
<comment type="caution">
    <text evidence="4">The sequence shown here is derived from an EMBL/GenBank/DDBJ whole genome shotgun (WGS) entry which is preliminary data.</text>
</comment>
<dbReference type="EMBL" id="BMLM01000001">
    <property type="protein sequence ID" value="GGN81534.1"/>
    <property type="molecule type" value="Genomic_DNA"/>
</dbReference>
<evidence type="ECO:0000256" key="1">
    <source>
        <dbReference type="SAM" id="MobiDB-lite"/>
    </source>
</evidence>
<evidence type="ECO:0000313" key="5">
    <source>
        <dbReference type="Proteomes" id="UP000626982"/>
    </source>
</evidence>
<feature type="transmembrane region" description="Helical" evidence="2">
    <location>
        <begin position="66"/>
        <end position="87"/>
    </location>
</feature>
<feature type="region of interest" description="Disordered" evidence="1">
    <location>
        <begin position="158"/>
        <end position="198"/>
    </location>
</feature>
<dbReference type="Proteomes" id="UP000626982">
    <property type="component" value="Unassembled WGS sequence"/>
</dbReference>
<keyword evidence="5" id="KW-1185">Reference proteome</keyword>
<gene>
    <name evidence="4" type="ORF">GCM10010968_10420</name>
</gene>
<keyword evidence="2" id="KW-0812">Transmembrane</keyword>
<evidence type="ECO:0000259" key="3">
    <source>
        <dbReference type="Pfam" id="PF11181"/>
    </source>
</evidence>
<dbReference type="InterPro" id="IPR025889">
    <property type="entry name" value="GSP17M-like_dom"/>
</dbReference>
<dbReference type="RefSeq" id="WP_308421872.1">
    <property type="nucleotide sequence ID" value="NZ_BAABBD010000002.1"/>
</dbReference>
<protein>
    <recommendedName>
        <fullName evidence="3">General stress protein 17M-like domain-containing protein</fullName>
    </recommendedName>
</protein>
<feature type="compositionally biased region" description="Low complexity" evidence="1">
    <location>
        <begin position="158"/>
        <end position="168"/>
    </location>
</feature>
<reference evidence="5" key="1">
    <citation type="journal article" date="2019" name="Int. J. Syst. Evol. Microbiol.">
        <title>The Global Catalogue of Microorganisms (GCM) 10K type strain sequencing project: providing services to taxonomists for standard genome sequencing and annotation.</title>
        <authorList>
            <consortium name="The Broad Institute Genomics Platform"/>
            <consortium name="The Broad Institute Genome Sequencing Center for Infectious Disease"/>
            <person name="Wu L."/>
            <person name="Ma J."/>
        </authorList>
    </citation>
    <scope>NUCLEOTIDE SEQUENCE [LARGE SCALE GENOMIC DNA]</scope>
    <source>
        <strain evidence="5">CGMCC 1.6960</strain>
    </source>
</reference>
<accession>A0ABQ2KFC8</accession>